<evidence type="ECO:0000313" key="6">
    <source>
        <dbReference type="EMBL" id="KXP15033.1"/>
    </source>
</evidence>
<reference evidence="6" key="2">
    <citation type="submission" date="2016-02" db="EMBL/GenBank/DDBJ databases">
        <authorList>
            <person name="Teng J.L."/>
            <person name="Yang Y."/>
            <person name="Huang Y."/>
            <person name="Guo F."/>
            <person name="Wei W."/>
            <person name="Chen J.H."/>
            <person name="Wong S.Y."/>
            <person name="Lau S.K."/>
            <person name="Woo P.C."/>
        </authorList>
    </citation>
    <scope>NUCLEOTIDE SEQUENCE</scope>
    <source>
        <strain evidence="6">JCM 15929</strain>
    </source>
</reference>
<name>A0A138AX59_9ACTN</name>
<protein>
    <recommendedName>
        <fullName evidence="4">HTH araC/xylS-type domain-containing protein</fullName>
    </recommendedName>
</protein>
<reference evidence="5 8" key="3">
    <citation type="submission" date="2016-02" db="EMBL/GenBank/DDBJ databases">
        <authorList>
            <person name="Teng J.L."/>
            <person name="Tang Y."/>
            <person name="Huang Y."/>
            <person name="Guo F."/>
            <person name="Wei W."/>
            <person name="Chen J.H."/>
            <person name="Wong S.Y."/>
            <person name="Lau S.K."/>
            <person name="Woo P.C."/>
        </authorList>
    </citation>
    <scope>NUCLEOTIDE SEQUENCE [LARGE SCALE GENOMIC DNA]</scope>
    <source>
        <strain evidence="5 8">JCM 13375</strain>
    </source>
</reference>
<evidence type="ECO:0000256" key="1">
    <source>
        <dbReference type="ARBA" id="ARBA00023015"/>
    </source>
</evidence>
<dbReference type="Proteomes" id="UP000070409">
    <property type="component" value="Unassembled WGS sequence"/>
</dbReference>
<keyword evidence="3" id="KW-0804">Transcription</keyword>
<evidence type="ECO:0000313" key="8">
    <source>
        <dbReference type="Proteomes" id="UP000070409"/>
    </source>
</evidence>
<dbReference type="Pfam" id="PF14525">
    <property type="entry name" value="AraC_binding_2"/>
    <property type="match status" value="1"/>
</dbReference>
<dbReference type="PANTHER" id="PTHR46796:SF12">
    <property type="entry name" value="HTH-TYPE DNA-BINDING TRANSCRIPTIONAL ACTIVATOR EUTR"/>
    <property type="match status" value="1"/>
</dbReference>
<dbReference type="RefSeq" id="WP_068569718.1">
    <property type="nucleotide sequence ID" value="NZ_LSRE01000001.1"/>
</dbReference>
<dbReference type="InterPro" id="IPR018060">
    <property type="entry name" value="HTH_AraC"/>
</dbReference>
<dbReference type="Pfam" id="PF12833">
    <property type="entry name" value="HTH_18"/>
    <property type="match status" value="1"/>
</dbReference>
<dbReference type="GO" id="GO:0003700">
    <property type="term" value="F:DNA-binding transcription factor activity"/>
    <property type="evidence" value="ECO:0007669"/>
    <property type="project" value="InterPro"/>
</dbReference>
<dbReference type="SMART" id="SM00342">
    <property type="entry name" value="HTH_ARAC"/>
    <property type="match status" value="1"/>
</dbReference>
<dbReference type="Gene3D" id="1.10.10.60">
    <property type="entry name" value="Homeodomain-like"/>
    <property type="match status" value="1"/>
</dbReference>
<evidence type="ECO:0000256" key="2">
    <source>
        <dbReference type="ARBA" id="ARBA00023125"/>
    </source>
</evidence>
<dbReference type="InterPro" id="IPR050204">
    <property type="entry name" value="AraC_XylS_family_regulators"/>
</dbReference>
<dbReference type="STRING" id="239498.AXK60_04000"/>
<dbReference type="PROSITE" id="PS01124">
    <property type="entry name" value="HTH_ARAC_FAMILY_2"/>
    <property type="match status" value="1"/>
</dbReference>
<sequence length="320" mass="34790">MTAPTILRTRDVDLARARVAGFFCDHRLDPVGRAHAIDMRLRIDTVGSMGLVHLDYGEPVQIRPGPLSTFYLVQIPLAGRALVEHGATRVQSSPHLASVLSPTAPTVMTWQRGNPQLCVRLRRSTVDRELMRRLGHEITTPLRFDVGMDLRRPDVASWVRMVRFLGDEAVRGASSVGGADCSEYLARGVVNQLLDVQPHNYSAALAAAADGAATLGSRMTALIDDHLADSLGPDWLAARLRVSVRALREACRTELGSTPTAVVKERRLLAARARLLDAMHPGRTVTDVALGVGLTHLGRFAVDYRARFGESPSETAAARS</sequence>
<keyword evidence="1" id="KW-0805">Transcription regulation</keyword>
<accession>A0A138AX59</accession>
<organism evidence="6 7">
    <name type="scientific">Tsukamurella pseudospumae</name>
    <dbReference type="NCBI Taxonomy" id="239498"/>
    <lineage>
        <taxon>Bacteria</taxon>
        <taxon>Bacillati</taxon>
        <taxon>Actinomycetota</taxon>
        <taxon>Actinomycetes</taxon>
        <taxon>Mycobacteriales</taxon>
        <taxon>Tsukamurellaceae</taxon>
        <taxon>Tsukamurella</taxon>
    </lineage>
</organism>
<evidence type="ECO:0000256" key="3">
    <source>
        <dbReference type="ARBA" id="ARBA00023163"/>
    </source>
</evidence>
<gene>
    <name evidence="6" type="ORF">AXK60_04000</name>
    <name evidence="5" type="ORF">AXK61_00220</name>
</gene>
<evidence type="ECO:0000313" key="5">
    <source>
        <dbReference type="EMBL" id="KXP01284.1"/>
    </source>
</evidence>
<feature type="domain" description="HTH araC/xylS-type" evidence="4">
    <location>
        <begin position="217"/>
        <end position="318"/>
    </location>
</feature>
<comment type="caution">
    <text evidence="6">The sequence shown here is derived from an EMBL/GenBank/DDBJ whole genome shotgun (WGS) entry which is preliminary data.</text>
</comment>
<evidence type="ECO:0000313" key="7">
    <source>
        <dbReference type="Proteomes" id="UP000070258"/>
    </source>
</evidence>
<proteinExistence type="predicted"/>
<dbReference type="InterPro" id="IPR035418">
    <property type="entry name" value="AraC-bd_2"/>
</dbReference>
<dbReference type="PROSITE" id="PS00041">
    <property type="entry name" value="HTH_ARAC_FAMILY_1"/>
    <property type="match status" value="1"/>
</dbReference>
<dbReference type="EMBL" id="LSRE01000001">
    <property type="protein sequence ID" value="KXP01284.1"/>
    <property type="molecule type" value="Genomic_DNA"/>
</dbReference>
<dbReference type="EMBL" id="LSRF01000001">
    <property type="protein sequence ID" value="KXP15033.1"/>
    <property type="molecule type" value="Genomic_DNA"/>
</dbReference>
<dbReference type="AlphaFoldDB" id="A0A138AX59"/>
<keyword evidence="8" id="KW-1185">Reference proteome</keyword>
<dbReference type="InterPro" id="IPR018062">
    <property type="entry name" value="HTH_AraC-typ_CS"/>
</dbReference>
<dbReference type="PANTHER" id="PTHR46796">
    <property type="entry name" value="HTH-TYPE TRANSCRIPTIONAL ACTIVATOR RHAS-RELATED"/>
    <property type="match status" value="1"/>
</dbReference>
<evidence type="ECO:0000259" key="4">
    <source>
        <dbReference type="PROSITE" id="PS01124"/>
    </source>
</evidence>
<reference evidence="7" key="1">
    <citation type="submission" date="2016-02" db="EMBL/GenBank/DDBJ databases">
        <authorList>
            <person name="Wen L."/>
            <person name="He K."/>
            <person name="Yang H."/>
        </authorList>
    </citation>
    <scope>NUCLEOTIDE SEQUENCE [LARGE SCALE GENOMIC DNA]</scope>
    <source>
        <strain evidence="7">JCM 15929</strain>
    </source>
</reference>
<keyword evidence="2" id="KW-0238">DNA-binding</keyword>
<dbReference type="GO" id="GO:0043565">
    <property type="term" value="F:sequence-specific DNA binding"/>
    <property type="evidence" value="ECO:0007669"/>
    <property type="project" value="InterPro"/>
</dbReference>
<dbReference type="Proteomes" id="UP000070258">
    <property type="component" value="Unassembled WGS sequence"/>
</dbReference>